<dbReference type="RefSeq" id="XP_067815231.1">
    <property type="nucleotide sequence ID" value="XM_067961697.1"/>
</dbReference>
<dbReference type="InterPro" id="IPR036543">
    <property type="entry name" value="Guanylate-bd_C_sf"/>
</dbReference>
<comment type="caution">
    <text evidence="1">The sequence shown here is derived from an EMBL/GenBank/DDBJ whole genome shotgun (WGS) entry which is preliminary data.</text>
</comment>
<dbReference type="GeneID" id="94347368"/>
<dbReference type="InterPro" id="IPR027417">
    <property type="entry name" value="P-loop_NTPase"/>
</dbReference>
<dbReference type="PANTHER" id="PTHR10751">
    <property type="entry name" value="GUANYLATE BINDING PROTEIN"/>
    <property type="match status" value="1"/>
</dbReference>
<name>A0A976IBI6_BRELC</name>
<dbReference type="AlphaFoldDB" id="A0A976IBI6"/>
<gene>
    <name evidence="1" type="ORF">CCR75_003603</name>
</gene>
<evidence type="ECO:0008006" key="3">
    <source>
        <dbReference type="Google" id="ProtNLM"/>
    </source>
</evidence>
<dbReference type="EMBL" id="SHOA02000001">
    <property type="protein sequence ID" value="TDH65732.1"/>
    <property type="molecule type" value="Genomic_DNA"/>
</dbReference>
<keyword evidence="2" id="KW-1185">Reference proteome</keyword>
<sequence length="454" mass="51019">MVDELLFSGQLIAVTMEETDDFRLQINNEAISFLQQLVEPILVVSFHGPKKSGKSALVHSLLQLEQESMTGGVWLYIKRANYPNAKYLAVLDRPGFGTEKQVDRLLYSILSGLSSVVVHHVNGQLTSDSVDHFSFLAGNAEGSDVPLAYDFPQSPRLLWVLQNVTTAKIKEKVQESGLSLQQIEQTYMCNALAALTDDSPSARAIKLFEAIYSNSRCFPVPPKETEAFKSRVEKLLRVLTDPIHNIYHKNMVFNGPLAGFVLVTMLSCRDNVFATFKGQIWDNLIDNCCLRVVEDAVKLYKLRMSQKLSSIVNISDPKESKQLLTANQDYQAAVQKCQKSIEVTIMNVPCESGVLYCKHSIAKREAKKNLRAIPVQSESRRTFFQKMFRNLVESEFATFQEKNECMSSELCHSLLATLHTKMTENVNAQSMVGPMDDENGYCVQSAEFKVECLT</sequence>
<evidence type="ECO:0000313" key="1">
    <source>
        <dbReference type="EMBL" id="TDH65732.1"/>
    </source>
</evidence>
<organism evidence="1 2">
    <name type="scientific">Bremia lactucae</name>
    <name type="common">Lettuce downy mildew</name>
    <dbReference type="NCBI Taxonomy" id="4779"/>
    <lineage>
        <taxon>Eukaryota</taxon>
        <taxon>Sar</taxon>
        <taxon>Stramenopiles</taxon>
        <taxon>Oomycota</taxon>
        <taxon>Peronosporomycetes</taxon>
        <taxon>Peronosporales</taxon>
        <taxon>Peronosporaceae</taxon>
        <taxon>Bremia</taxon>
    </lineage>
</organism>
<reference evidence="1 2" key="1">
    <citation type="journal article" date="2021" name="Genome Biol.">
        <title>AFLAP: assembly-free linkage analysis pipeline using k-mers from genome sequencing data.</title>
        <authorList>
            <person name="Fletcher K."/>
            <person name="Zhang L."/>
            <person name="Gil J."/>
            <person name="Han R."/>
            <person name="Cavanaugh K."/>
            <person name="Michelmore R."/>
        </authorList>
    </citation>
    <scope>NUCLEOTIDE SEQUENCE [LARGE SCALE GENOMIC DNA]</scope>
    <source>
        <strain evidence="1 2">SF5</strain>
    </source>
</reference>
<evidence type="ECO:0000313" key="2">
    <source>
        <dbReference type="Proteomes" id="UP000294530"/>
    </source>
</evidence>
<dbReference type="GO" id="GO:0005525">
    <property type="term" value="F:GTP binding"/>
    <property type="evidence" value="ECO:0007669"/>
    <property type="project" value="InterPro"/>
</dbReference>
<dbReference type="GO" id="GO:0003924">
    <property type="term" value="F:GTPase activity"/>
    <property type="evidence" value="ECO:0007669"/>
    <property type="project" value="InterPro"/>
</dbReference>
<protein>
    <recommendedName>
        <fullName evidence="3">Guanylate-binding protein N-terminal domain-containing protein</fullName>
    </recommendedName>
</protein>
<dbReference type="Proteomes" id="UP000294530">
    <property type="component" value="Unassembled WGS sequence"/>
</dbReference>
<accession>A0A976IBI6</accession>
<proteinExistence type="predicted"/>
<dbReference type="SUPFAM" id="SSF48340">
    <property type="entry name" value="Interferon-induced guanylate-binding protein 1 (GBP1), C-terminal domain"/>
    <property type="match status" value="1"/>
</dbReference>
<dbReference type="SUPFAM" id="SSF52540">
    <property type="entry name" value="P-loop containing nucleoside triphosphate hydrolases"/>
    <property type="match status" value="1"/>
</dbReference>
<dbReference type="OrthoDB" id="48057at2759"/>
<dbReference type="KEGG" id="blac:94347368"/>
<dbReference type="Gene3D" id="3.40.50.300">
    <property type="entry name" value="P-loop containing nucleotide triphosphate hydrolases"/>
    <property type="match status" value="1"/>
</dbReference>